<comment type="similarity">
    <text evidence="1">Belongs to the PPR family. P subfamily.</text>
</comment>
<keyword evidence="5" id="KW-1185">Reference proteome</keyword>
<gene>
    <name evidence="4" type="ORF">QBC46DRAFT_305368</name>
</gene>
<evidence type="ECO:0000256" key="1">
    <source>
        <dbReference type="ARBA" id="ARBA00007626"/>
    </source>
</evidence>
<organism evidence="4 5">
    <name type="scientific">Diplogelasinospora grovesii</name>
    <dbReference type="NCBI Taxonomy" id="303347"/>
    <lineage>
        <taxon>Eukaryota</taxon>
        <taxon>Fungi</taxon>
        <taxon>Dikarya</taxon>
        <taxon>Ascomycota</taxon>
        <taxon>Pezizomycotina</taxon>
        <taxon>Sordariomycetes</taxon>
        <taxon>Sordariomycetidae</taxon>
        <taxon>Sordariales</taxon>
        <taxon>Diplogelasinosporaceae</taxon>
        <taxon>Diplogelasinospora</taxon>
    </lineage>
</organism>
<proteinExistence type="inferred from homology"/>
<evidence type="ECO:0000313" key="5">
    <source>
        <dbReference type="Proteomes" id="UP001303473"/>
    </source>
</evidence>
<feature type="compositionally biased region" description="Polar residues" evidence="3">
    <location>
        <begin position="317"/>
        <end position="327"/>
    </location>
</feature>
<dbReference type="InterPro" id="IPR002885">
    <property type="entry name" value="PPR_rpt"/>
</dbReference>
<reference evidence="5" key="1">
    <citation type="journal article" date="2023" name="Mol. Phylogenet. Evol.">
        <title>Genome-scale phylogeny and comparative genomics of the fungal order Sordariales.</title>
        <authorList>
            <person name="Hensen N."/>
            <person name="Bonometti L."/>
            <person name="Westerberg I."/>
            <person name="Brannstrom I.O."/>
            <person name="Guillou S."/>
            <person name="Cros-Aarteil S."/>
            <person name="Calhoun S."/>
            <person name="Haridas S."/>
            <person name="Kuo A."/>
            <person name="Mondo S."/>
            <person name="Pangilinan J."/>
            <person name="Riley R."/>
            <person name="LaButti K."/>
            <person name="Andreopoulos B."/>
            <person name="Lipzen A."/>
            <person name="Chen C."/>
            <person name="Yan M."/>
            <person name="Daum C."/>
            <person name="Ng V."/>
            <person name="Clum A."/>
            <person name="Steindorff A."/>
            <person name="Ohm R.A."/>
            <person name="Martin F."/>
            <person name="Silar P."/>
            <person name="Natvig D.O."/>
            <person name="Lalanne C."/>
            <person name="Gautier V."/>
            <person name="Ament-Velasquez S.L."/>
            <person name="Kruys A."/>
            <person name="Hutchinson M.I."/>
            <person name="Powell A.J."/>
            <person name="Barry K."/>
            <person name="Miller A.N."/>
            <person name="Grigoriev I.V."/>
            <person name="Debuchy R."/>
            <person name="Gladieux P."/>
            <person name="Hiltunen Thoren M."/>
            <person name="Johannesson H."/>
        </authorList>
    </citation>
    <scope>NUCLEOTIDE SEQUENCE [LARGE SCALE GENOMIC DNA]</scope>
    <source>
        <strain evidence="5">CBS 340.73</strain>
    </source>
</reference>
<dbReference type="EMBL" id="MU853760">
    <property type="protein sequence ID" value="KAK3944236.1"/>
    <property type="molecule type" value="Genomic_DNA"/>
</dbReference>
<protein>
    <recommendedName>
        <fullName evidence="6">Mitochondrial group I intron splicing factor CCM1</fullName>
    </recommendedName>
</protein>
<dbReference type="Gene3D" id="1.25.40.10">
    <property type="entry name" value="Tetratricopeptide repeat domain"/>
    <property type="match status" value="1"/>
</dbReference>
<dbReference type="PANTHER" id="PTHR46128">
    <property type="entry name" value="MITOCHONDRIAL GROUP I INTRON SPLICING FACTOR CCM1"/>
    <property type="match status" value="1"/>
</dbReference>
<sequence length="625" mass="71510">MFVCRACLRRTLGPRPLYPLRAATSFASSRRGYATAVTDLQTAEAKDSEDAPELSPAQNRRLEWVVKKHLEYLKDPYKIQEHVKRTLDKGAFDEAALLTRKASRDAKVTVSWNHLIDYQMRNQRLHAAMKLYNEMKKRAQLPDAKTYTIIFRGCAESMHPKLAVSEAVKIYTSMLTSERLKPNTIHMNAVLDTCARAGDLDTMFSIVKTADARLRAPNNQTYTIILNALRHKPDFNRRSGLEEVEVERMKQLNIERAKSIWEEVVQKWKKAQLVIDEQLVCAMGRVLTSGNKADNNMVLDLLEQTMKLPRFDKTDSSKSLPTASNPPDNARPTDVESFRKETSRLVESGGVRTHATPGNNTLSLLMISLTSTKKTSLAHRYWDYLTGVYRVTPDKDNYYRYLKCLQVGKASTRMAEVIRQMPHDFLNSVTFRMGFSTCIGDNLNQHAFSNACRIFDVMAEHLRYPDALAMRLFLQSARGNTRQYAEQKDSDPQGSKYALGKQIISAVDRMWPSFRILMNSFSYPAHDKESTKSPEEKFEKEQGDKQEAMTTARRMVAAMDKVVTENMLADQTVMNIIRTRRNILNRLVERNTEKNWEMQEKMGKARPAQGKGRVNIGDVLDQERV</sequence>
<feature type="region of interest" description="Disordered" evidence="3">
    <location>
        <begin position="601"/>
        <end position="625"/>
    </location>
</feature>
<comment type="caution">
    <text evidence="4">The sequence shown here is derived from an EMBL/GenBank/DDBJ whole genome shotgun (WGS) entry which is preliminary data.</text>
</comment>
<evidence type="ECO:0008006" key="6">
    <source>
        <dbReference type="Google" id="ProtNLM"/>
    </source>
</evidence>
<dbReference type="PANTHER" id="PTHR46128:SF329">
    <property type="entry name" value="MITOCHONDRIAL GROUP I INTRON SPLICING FACTOR DMR1"/>
    <property type="match status" value="1"/>
</dbReference>
<feature type="region of interest" description="Disordered" evidence="3">
    <location>
        <begin position="312"/>
        <end position="337"/>
    </location>
</feature>
<evidence type="ECO:0000256" key="3">
    <source>
        <dbReference type="SAM" id="MobiDB-lite"/>
    </source>
</evidence>
<feature type="repeat" description="PPR" evidence="2">
    <location>
        <begin position="108"/>
        <end position="142"/>
    </location>
</feature>
<dbReference type="Proteomes" id="UP001303473">
    <property type="component" value="Unassembled WGS sequence"/>
</dbReference>
<evidence type="ECO:0000313" key="4">
    <source>
        <dbReference type="EMBL" id="KAK3944236.1"/>
    </source>
</evidence>
<dbReference type="InterPro" id="IPR050872">
    <property type="entry name" value="PPR_P_subfamily"/>
</dbReference>
<dbReference type="PROSITE" id="PS51375">
    <property type="entry name" value="PPR"/>
    <property type="match status" value="1"/>
</dbReference>
<accession>A0AAN6NEC3</accession>
<dbReference type="AlphaFoldDB" id="A0AAN6NEC3"/>
<evidence type="ECO:0000256" key="2">
    <source>
        <dbReference type="PROSITE-ProRule" id="PRU00708"/>
    </source>
</evidence>
<dbReference type="Pfam" id="PF13041">
    <property type="entry name" value="PPR_2"/>
    <property type="match status" value="1"/>
</dbReference>
<dbReference type="NCBIfam" id="TIGR00756">
    <property type="entry name" value="PPR"/>
    <property type="match status" value="1"/>
</dbReference>
<feature type="region of interest" description="Disordered" evidence="3">
    <location>
        <begin position="525"/>
        <end position="547"/>
    </location>
</feature>
<dbReference type="InterPro" id="IPR011990">
    <property type="entry name" value="TPR-like_helical_dom_sf"/>
</dbReference>
<name>A0AAN6NEC3_9PEZI</name>